<dbReference type="PRINTS" id="PR00405">
    <property type="entry name" value="REVINTRACTNG"/>
</dbReference>
<evidence type="ECO:0000256" key="6">
    <source>
        <dbReference type="PROSITE-ProRule" id="PRU00288"/>
    </source>
</evidence>
<dbReference type="FunFam" id="1.10.220.150:FF:000010">
    <property type="entry name" value="Stromal membrane-associated protein"/>
    <property type="match status" value="1"/>
</dbReference>
<dbReference type="Gene3D" id="1.10.4160.10">
    <property type="entry name" value="Hydantoin permease"/>
    <property type="match status" value="1"/>
</dbReference>
<feature type="domain" description="Arf-GAP" evidence="9">
    <location>
        <begin position="16"/>
        <end position="126"/>
    </location>
</feature>
<dbReference type="InterPro" id="IPR037278">
    <property type="entry name" value="ARFGAP/RecO"/>
</dbReference>
<feature type="transmembrane region" description="Helical" evidence="8">
    <location>
        <begin position="722"/>
        <end position="740"/>
    </location>
</feature>
<feature type="compositionally biased region" description="Acidic residues" evidence="7">
    <location>
        <begin position="473"/>
        <end position="484"/>
    </location>
</feature>
<dbReference type="PROSITE" id="PS50115">
    <property type="entry name" value="ARFGAP"/>
    <property type="match status" value="1"/>
</dbReference>
<gene>
    <name evidence="10" type="ORF">BTJ68_13585</name>
</gene>
<evidence type="ECO:0000313" key="10">
    <source>
        <dbReference type="EMBL" id="OTA24217.1"/>
    </source>
</evidence>
<dbReference type="InterPro" id="IPR013094">
    <property type="entry name" value="AB_hydrolase_3"/>
</dbReference>
<comment type="subcellular location">
    <subcellularLocation>
        <location evidence="1">Membrane</location>
        <topology evidence="1">Multi-pass membrane protein</topology>
    </subcellularLocation>
</comment>
<keyword evidence="5 8" id="KW-0472">Membrane</keyword>
<comment type="caution">
    <text evidence="10">The sequence shown here is derived from an EMBL/GenBank/DDBJ whole genome shotgun (WGS) entry which is preliminary data.</text>
</comment>
<keyword evidence="4 8" id="KW-1133">Transmembrane helix</keyword>
<dbReference type="GO" id="GO:0005096">
    <property type="term" value="F:GTPase activator activity"/>
    <property type="evidence" value="ECO:0007669"/>
    <property type="project" value="InterPro"/>
</dbReference>
<dbReference type="VEuPathDB" id="FungiDB:BTJ68_13585"/>
<dbReference type="InterPro" id="IPR001164">
    <property type="entry name" value="ArfGAP_dom"/>
</dbReference>
<evidence type="ECO:0000256" key="2">
    <source>
        <dbReference type="ARBA" id="ARBA00008974"/>
    </source>
</evidence>
<feature type="transmembrane region" description="Helical" evidence="8">
    <location>
        <begin position="1011"/>
        <end position="1030"/>
    </location>
</feature>
<protein>
    <recommendedName>
        <fullName evidence="9">Arf-GAP domain-containing protein</fullName>
    </recommendedName>
</protein>
<dbReference type="Pfam" id="PF01412">
    <property type="entry name" value="ArfGap"/>
    <property type="match status" value="1"/>
</dbReference>
<dbReference type="InterPro" id="IPR038508">
    <property type="entry name" value="ArfGAP_dom_sf"/>
</dbReference>
<dbReference type="Gene3D" id="3.40.50.1820">
    <property type="entry name" value="alpha/beta hydrolase"/>
    <property type="match status" value="1"/>
</dbReference>
<keyword evidence="11" id="KW-1185">Reference proteome</keyword>
<dbReference type="GO" id="GO:0016787">
    <property type="term" value="F:hydrolase activity"/>
    <property type="evidence" value="ECO:0007669"/>
    <property type="project" value="InterPro"/>
</dbReference>
<evidence type="ECO:0000256" key="7">
    <source>
        <dbReference type="SAM" id="MobiDB-lite"/>
    </source>
</evidence>
<dbReference type="InterPro" id="IPR001248">
    <property type="entry name" value="Pur-cyt_permease"/>
</dbReference>
<dbReference type="GO" id="GO:0005886">
    <property type="term" value="C:plasma membrane"/>
    <property type="evidence" value="ECO:0007669"/>
    <property type="project" value="TreeGrafter"/>
</dbReference>
<evidence type="ECO:0000259" key="9">
    <source>
        <dbReference type="PROSITE" id="PS50115"/>
    </source>
</evidence>
<dbReference type="Pfam" id="PF07859">
    <property type="entry name" value="Abhydrolase_3"/>
    <property type="match status" value="1"/>
</dbReference>
<feature type="compositionally biased region" description="Low complexity" evidence="7">
    <location>
        <begin position="198"/>
        <end position="207"/>
    </location>
</feature>
<dbReference type="EMBL" id="MUNK01000254">
    <property type="protein sequence ID" value="OTA24217.1"/>
    <property type="molecule type" value="Genomic_DNA"/>
</dbReference>
<feature type="transmembrane region" description="Helical" evidence="8">
    <location>
        <begin position="972"/>
        <end position="991"/>
    </location>
</feature>
<feature type="region of interest" description="Disordered" evidence="7">
    <location>
        <begin position="154"/>
        <end position="226"/>
    </location>
</feature>
<dbReference type="PANTHER" id="PTHR30618:SF0">
    <property type="entry name" value="PURINE-URACIL PERMEASE NCS1"/>
    <property type="match status" value="1"/>
</dbReference>
<evidence type="ECO:0000313" key="11">
    <source>
        <dbReference type="Proteomes" id="UP000194280"/>
    </source>
</evidence>
<dbReference type="InParanoid" id="A0A1Z5SU31"/>
<feature type="transmembrane region" description="Helical" evidence="8">
    <location>
        <begin position="806"/>
        <end position="827"/>
    </location>
</feature>
<keyword evidence="6" id="KW-0479">Metal-binding</keyword>
<dbReference type="PANTHER" id="PTHR30618">
    <property type="entry name" value="NCS1 FAMILY PURINE/PYRIMIDINE TRANSPORTER"/>
    <property type="match status" value="1"/>
</dbReference>
<feature type="region of interest" description="Disordered" evidence="7">
    <location>
        <begin position="472"/>
        <end position="508"/>
    </location>
</feature>
<feature type="transmembrane region" description="Helical" evidence="8">
    <location>
        <begin position="694"/>
        <end position="715"/>
    </location>
</feature>
<dbReference type="Proteomes" id="UP000194280">
    <property type="component" value="Unassembled WGS sequence"/>
</dbReference>
<feature type="transmembrane region" description="Helical" evidence="8">
    <location>
        <begin position="899"/>
        <end position="915"/>
    </location>
</feature>
<proteinExistence type="inferred from homology"/>
<feature type="compositionally biased region" description="Pro residues" evidence="7">
    <location>
        <begin position="248"/>
        <end position="257"/>
    </location>
</feature>
<dbReference type="InterPro" id="IPR029058">
    <property type="entry name" value="AB_hydrolase_fold"/>
</dbReference>
<evidence type="ECO:0000256" key="3">
    <source>
        <dbReference type="ARBA" id="ARBA00022692"/>
    </source>
</evidence>
<dbReference type="CDD" id="cd11482">
    <property type="entry name" value="SLC-NCS1sbd_NRT1-like"/>
    <property type="match status" value="1"/>
</dbReference>
<feature type="compositionally biased region" description="Polar residues" evidence="7">
    <location>
        <begin position="158"/>
        <end position="167"/>
    </location>
</feature>
<dbReference type="SMART" id="SM00105">
    <property type="entry name" value="ArfGap"/>
    <property type="match status" value="1"/>
</dbReference>
<dbReference type="InterPro" id="IPR044732">
    <property type="entry name" value="ArfGAP_SMAP1-like"/>
</dbReference>
<evidence type="ECO:0000256" key="4">
    <source>
        <dbReference type="ARBA" id="ARBA00022989"/>
    </source>
</evidence>
<evidence type="ECO:0000256" key="1">
    <source>
        <dbReference type="ARBA" id="ARBA00004141"/>
    </source>
</evidence>
<comment type="similarity">
    <text evidence="2">Belongs to the purine-cytosine permease (2.A.39) family.</text>
</comment>
<feature type="transmembrane region" description="Helical" evidence="8">
    <location>
        <begin position="766"/>
        <end position="785"/>
    </location>
</feature>
<accession>A0A1Z5SU31</accession>
<name>A0A1Z5SU31_HORWE</name>
<keyword evidence="6" id="KW-0863">Zinc-finger</keyword>
<dbReference type="AlphaFoldDB" id="A0A1Z5SU31"/>
<dbReference type="CDD" id="cd08839">
    <property type="entry name" value="ArfGap_SMAP"/>
    <property type="match status" value="1"/>
</dbReference>
<keyword evidence="6" id="KW-0862">Zinc</keyword>
<sequence length="1081" mass="118340">MSLRRPPAAETAERNRAALKALVKLESNKSCADCKRNKHPRWASWNLGVFICIRCSGIHRSMGVHISRVKSVDLDSWTEEQLSSMIKWGNKRANRYWESKLAEGHVPNESKIENFIRTKYDSRRWVMDGPMPDPSTLDAGEDDDVPLKVVQERARATSGANQRNASAPSAGGLPQPPRAKPQEVDLFGDMNEPAPARPSTTEPATSRAPPPPKAPAAAPKQTKPGESLLGLDFFATEGKSSIHHPIPTSSPPPPSAPPSVLIHLPRGPFLPNLDHESSLLSMLKAELPVTTVVQLNYRLGGEHLYPQHIHDTLAGYDWIKTHLLPKRGILRAGRAEHIGRIAVSGEHIGGGLAAMLAVTECRIGEAGVVAAALNNPIVDWVGLDDGKESHPASEEMEDLLLTARDKLFKRPGHYFDSFASPVLFFRSPGKEVPKFSVSGPLDDLEHLAYLEREDFFRQQLALSAIPNRLNDVETQEEVEEEEDSNPGKTKSPRKTSKRYPSPSLGLKLPPFHISSGSLSPLSEQADEMAQLLRKSFLRTAQTSDFGRKILLPEEIAKLSDEEKSERQALVAEAYEMVELIIVSHAICNDPGLRLDYALAPKKAGFGDQCNTIMGIIITINGRMGATLHTPFPVLSRMPFGYYFSYFVVLSRCVLAIVWLGVQTATGGQCMNVLLTAIWPSFANLPNHIPEDQGITSAGMVAFLLYFLLQIPFLCIPYTKVQYFFAFKSIIAPICFLAIFGDTLNKAGGTIYHSEIITKGTTAHGSVLAWAFFSNLNSVLGNYATLGLNIADFSRYANKTSAQNVQAIVIPFIFTVVGLLGIFTAAAAQPVYGEALWNPIDIITHWMDSGSHSGRAAAAFAAIGLLIVTLGINISANSISAANDLMAFCPRYINIRRGQLLAAFIGSWAFVPWKILASAAEFLAFLSGYTIFLGPMTSILITDYFIVRRGNVSVPDMYNFHGMYRYSAKFATNWRSVVAFLAGCIPPLPGFVDNIATAGGETTGVSLGGQHLFAIGYVYSFISAGLIYWLLNRFFPHADSAMDHAETGEDIIAANDAHNVDERRTSCSEGRKPNILVRAFKV</sequence>
<feature type="region of interest" description="Disordered" evidence="7">
    <location>
        <begin position="239"/>
        <end position="258"/>
    </location>
</feature>
<feature type="transmembrane region" description="Helical" evidence="8">
    <location>
        <begin position="921"/>
        <end position="946"/>
    </location>
</feature>
<dbReference type="Gene3D" id="1.10.220.150">
    <property type="entry name" value="Arf GTPase activating protein"/>
    <property type="match status" value="1"/>
</dbReference>
<dbReference type="GO" id="GO:0008270">
    <property type="term" value="F:zinc ion binding"/>
    <property type="evidence" value="ECO:0007669"/>
    <property type="project" value="UniProtKB-KW"/>
</dbReference>
<organism evidence="10 11">
    <name type="scientific">Hortaea werneckii EXF-2000</name>
    <dbReference type="NCBI Taxonomy" id="1157616"/>
    <lineage>
        <taxon>Eukaryota</taxon>
        <taxon>Fungi</taxon>
        <taxon>Dikarya</taxon>
        <taxon>Ascomycota</taxon>
        <taxon>Pezizomycotina</taxon>
        <taxon>Dothideomycetes</taxon>
        <taxon>Dothideomycetidae</taxon>
        <taxon>Mycosphaerellales</taxon>
        <taxon>Teratosphaeriaceae</taxon>
        <taxon>Hortaea</taxon>
    </lineage>
</organism>
<feature type="transmembrane region" description="Helical" evidence="8">
    <location>
        <begin position="855"/>
        <end position="878"/>
    </location>
</feature>
<feature type="compositionally biased region" description="Low complexity" evidence="7">
    <location>
        <begin position="215"/>
        <end position="224"/>
    </location>
</feature>
<dbReference type="InterPro" id="IPR045225">
    <property type="entry name" value="Uracil/uridine/allantoin_perm"/>
</dbReference>
<evidence type="ECO:0000256" key="5">
    <source>
        <dbReference type="ARBA" id="ARBA00023136"/>
    </source>
</evidence>
<keyword evidence="3 8" id="KW-0812">Transmembrane</keyword>
<dbReference type="SUPFAM" id="SSF57863">
    <property type="entry name" value="ArfGap/RecO-like zinc finger"/>
    <property type="match status" value="1"/>
</dbReference>
<dbReference type="Pfam" id="PF02133">
    <property type="entry name" value="Transp_cyt_pur"/>
    <property type="match status" value="1"/>
</dbReference>
<dbReference type="SUPFAM" id="SSF53474">
    <property type="entry name" value="alpha/beta-Hydrolases"/>
    <property type="match status" value="1"/>
</dbReference>
<reference evidence="10 11" key="1">
    <citation type="submission" date="2017-01" db="EMBL/GenBank/DDBJ databases">
        <title>The recent genome duplication of the halophilic yeast Hortaea werneckii: insights from long-read sequencing.</title>
        <authorList>
            <person name="Sinha S."/>
            <person name="Flibotte S."/>
            <person name="Neira M."/>
            <person name="Lenassi M."/>
            <person name="Gostincar C."/>
            <person name="Stajich J.E."/>
            <person name="Nislow C.E."/>
        </authorList>
    </citation>
    <scope>NUCLEOTIDE SEQUENCE [LARGE SCALE GENOMIC DNA]</scope>
    <source>
        <strain evidence="10 11">EXF-2000</strain>
    </source>
</reference>
<evidence type="ECO:0000256" key="8">
    <source>
        <dbReference type="SAM" id="Phobius"/>
    </source>
</evidence>
<dbReference type="GO" id="GO:0015205">
    <property type="term" value="F:nucleobase transmembrane transporter activity"/>
    <property type="evidence" value="ECO:0007669"/>
    <property type="project" value="TreeGrafter"/>
</dbReference>